<keyword evidence="1" id="KW-0812">Transmembrane</keyword>
<name>A0AAW1DT61_9HEMI</name>
<organism evidence="2 3">
    <name type="scientific">Rhynocoris fuscipes</name>
    <dbReference type="NCBI Taxonomy" id="488301"/>
    <lineage>
        <taxon>Eukaryota</taxon>
        <taxon>Metazoa</taxon>
        <taxon>Ecdysozoa</taxon>
        <taxon>Arthropoda</taxon>
        <taxon>Hexapoda</taxon>
        <taxon>Insecta</taxon>
        <taxon>Pterygota</taxon>
        <taxon>Neoptera</taxon>
        <taxon>Paraneoptera</taxon>
        <taxon>Hemiptera</taxon>
        <taxon>Heteroptera</taxon>
        <taxon>Panheteroptera</taxon>
        <taxon>Cimicomorpha</taxon>
        <taxon>Reduviidae</taxon>
        <taxon>Harpactorinae</taxon>
        <taxon>Harpactorini</taxon>
        <taxon>Rhynocoris</taxon>
    </lineage>
</organism>
<sequence length="341" mass="37423">MAMSTQLAKFIIIYSEVINIPMVKYFKQTVIIILTGLCGVCGLSTFVVADYALDKSWWWLRHGTTMFYITTSYAGIISAMYFLVGADLTFKLAPLSKRDAVKEKSVLLKRIGLMKRSVIVFIVVVVMATASVFYANNPSVLNQSIFSITCGATEAEAECEAVPPDLTGEKCKQTTAVTTEEILLKPIVSSSAAKPPTTPRKSVSFHSDLVTGCAVIEEGSDSPEVSKGGHIVRASYYQNPPSDPAQGCLQEIVTTRVCLELGLLQDNANAPTVMVCNVDIEPSTRTVVSIQDRENGNYIEEDKCEENNDVLNRISDDLDYLLNTNISDRNHNTDDETHTPL</sequence>
<evidence type="ECO:0000256" key="1">
    <source>
        <dbReference type="SAM" id="Phobius"/>
    </source>
</evidence>
<gene>
    <name evidence="2" type="ORF">O3M35_001069</name>
</gene>
<keyword evidence="1" id="KW-1133">Transmembrane helix</keyword>
<feature type="transmembrane region" description="Helical" evidence="1">
    <location>
        <begin position="30"/>
        <end position="53"/>
    </location>
</feature>
<dbReference type="AlphaFoldDB" id="A0AAW1DT61"/>
<evidence type="ECO:0000313" key="3">
    <source>
        <dbReference type="Proteomes" id="UP001461498"/>
    </source>
</evidence>
<dbReference type="Proteomes" id="UP001461498">
    <property type="component" value="Unassembled WGS sequence"/>
</dbReference>
<keyword evidence="3" id="KW-1185">Reference proteome</keyword>
<evidence type="ECO:0008006" key="4">
    <source>
        <dbReference type="Google" id="ProtNLM"/>
    </source>
</evidence>
<evidence type="ECO:0000313" key="2">
    <source>
        <dbReference type="EMBL" id="KAK9512697.1"/>
    </source>
</evidence>
<accession>A0AAW1DT61</accession>
<feature type="transmembrane region" description="Helical" evidence="1">
    <location>
        <begin position="113"/>
        <end position="135"/>
    </location>
</feature>
<reference evidence="2 3" key="1">
    <citation type="submission" date="2022-12" db="EMBL/GenBank/DDBJ databases">
        <title>Chromosome-level genome assembly of true bugs.</title>
        <authorList>
            <person name="Ma L."/>
            <person name="Li H."/>
        </authorList>
    </citation>
    <scope>NUCLEOTIDE SEQUENCE [LARGE SCALE GENOMIC DNA]</scope>
    <source>
        <strain evidence="2">Lab_2022b</strain>
    </source>
</reference>
<protein>
    <recommendedName>
        <fullName evidence="4">Transmembrane protein</fullName>
    </recommendedName>
</protein>
<comment type="caution">
    <text evidence="2">The sequence shown here is derived from an EMBL/GenBank/DDBJ whole genome shotgun (WGS) entry which is preliminary data.</text>
</comment>
<keyword evidence="1" id="KW-0472">Membrane</keyword>
<feature type="transmembrane region" description="Helical" evidence="1">
    <location>
        <begin position="73"/>
        <end position="93"/>
    </location>
</feature>
<proteinExistence type="predicted"/>
<dbReference type="EMBL" id="JAPXFL010000001">
    <property type="protein sequence ID" value="KAK9512697.1"/>
    <property type="molecule type" value="Genomic_DNA"/>
</dbReference>